<evidence type="ECO:0000256" key="1">
    <source>
        <dbReference type="SAM" id="MobiDB-lite"/>
    </source>
</evidence>
<protein>
    <submittedName>
        <fullName evidence="2">Uncharacterized protein</fullName>
    </submittedName>
</protein>
<proteinExistence type="predicted"/>
<accession>A0A388LZ10</accession>
<dbReference type="AlphaFoldDB" id="A0A388LZ10"/>
<gene>
    <name evidence="2" type="ORF">CBR_g45530</name>
</gene>
<comment type="caution">
    <text evidence="2">The sequence shown here is derived from an EMBL/GenBank/DDBJ whole genome shotgun (WGS) entry which is preliminary data.</text>
</comment>
<feature type="region of interest" description="Disordered" evidence="1">
    <location>
        <begin position="88"/>
        <end position="111"/>
    </location>
</feature>
<dbReference type="EMBL" id="BFEA01000615">
    <property type="protein sequence ID" value="GBG87472.1"/>
    <property type="molecule type" value="Genomic_DNA"/>
</dbReference>
<dbReference type="Gramene" id="GBG87472">
    <property type="protein sequence ID" value="GBG87472"/>
    <property type="gene ID" value="CBR_g45530"/>
</dbReference>
<dbReference type="Proteomes" id="UP000265515">
    <property type="component" value="Unassembled WGS sequence"/>
</dbReference>
<feature type="region of interest" description="Disordered" evidence="1">
    <location>
        <begin position="303"/>
        <end position="330"/>
    </location>
</feature>
<evidence type="ECO:0000313" key="3">
    <source>
        <dbReference type="Proteomes" id="UP000265515"/>
    </source>
</evidence>
<keyword evidence="3" id="KW-1185">Reference proteome</keyword>
<sequence>MGFSCWSGWETGESMSGVRSAPTVKTVLDIVGRMVGRIEEVVRGTTIEELNKSLASVLEFVQCEKARKAEEERLKREAEEEEERKAAAKRACEKKERRRATKLQKEAERDTEMNKRMELQLAIKTNDFFYRMEANLGPTLELVQRKVKKQVTCTGMHSSEHEGSDSATEEIRTRTGPLTINEKRKRGPEFVFDDNPPMLTPDKRTTRRTKVMIGATPVRLTRAKGKVKTKVSPYLAKPNRSLEKPSNVTKLRYRNRVMEDLRGLDAQELQSICKTEGVVYNGKIDAVFDIASHKTRVAFGELEPVDLSSDTELDEEESANVDDEEHAEEE</sequence>
<reference evidence="2 3" key="1">
    <citation type="journal article" date="2018" name="Cell">
        <title>The Chara Genome: Secondary Complexity and Implications for Plant Terrestrialization.</title>
        <authorList>
            <person name="Nishiyama T."/>
            <person name="Sakayama H."/>
            <person name="Vries J.D."/>
            <person name="Buschmann H."/>
            <person name="Saint-Marcoux D."/>
            <person name="Ullrich K.K."/>
            <person name="Haas F.B."/>
            <person name="Vanderstraeten L."/>
            <person name="Becker D."/>
            <person name="Lang D."/>
            <person name="Vosolsobe S."/>
            <person name="Rombauts S."/>
            <person name="Wilhelmsson P.K.I."/>
            <person name="Janitza P."/>
            <person name="Kern R."/>
            <person name="Heyl A."/>
            <person name="Rumpler F."/>
            <person name="Villalobos L.I.A.C."/>
            <person name="Clay J.M."/>
            <person name="Skokan R."/>
            <person name="Toyoda A."/>
            <person name="Suzuki Y."/>
            <person name="Kagoshima H."/>
            <person name="Schijlen E."/>
            <person name="Tajeshwar N."/>
            <person name="Catarino B."/>
            <person name="Hetherington A.J."/>
            <person name="Saltykova A."/>
            <person name="Bonnot C."/>
            <person name="Breuninger H."/>
            <person name="Symeonidi A."/>
            <person name="Radhakrishnan G.V."/>
            <person name="Van Nieuwerburgh F."/>
            <person name="Deforce D."/>
            <person name="Chang C."/>
            <person name="Karol K.G."/>
            <person name="Hedrich R."/>
            <person name="Ulvskov P."/>
            <person name="Glockner G."/>
            <person name="Delwiche C.F."/>
            <person name="Petrasek J."/>
            <person name="Van de Peer Y."/>
            <person name="Friml J."/>
            <person name="Beilby M."/>
            <person name="Dolan L."/>
            <person name="Kohara Y."/>
            <person name="Sugano S."/>
            <person name="Fujiyama A."/>
            <person name="Delaux P.-M."/>
            <person name="Quint M."/>
            <person name="TheiBen G."/>
            <person name="Hagemann M."/>
            <person name="Harholt J."/>
            <person name="Dunand C."/>
            <person name="Zachgo S."/>
            <person name="Langdale J."/>
            <person name="Maumus F."/>
            <person name="Straeten D.V.D."/>
            <person name="Gould S.B."/>
            <person name="Rensing S.A."/>
        </authorList>
    </citation>
    <scope>NUCLEOTIDE SEQUENCE [LARGE SCALE GENOMIC DNA]</scope>
    <source>
        <strain evidence="2 3">S276</strain>
    </source>
</reference>
<organism evidence="2 3">
    <name type="scientific">Chara braunii</name>
    <name type="common">Braun's stonewort</name>
    <dbReference type="NCBI Taxonomy" id="69332"/>
    <lineage>
        <taxon>Eukaryota</taxon>
        <taxon>Viridiplantae</taxon>
        <taxon>Streptophyta</taxon>
        <taxon>Charophyceae</taxon>
        <taxon>Charales</taxon>
        <taxon>Characeae</taxon>
        <taxon>Chara</taxon>
    </lineage>
</organism>
<feature type="compositionally biased region" description="Acidic residues" evidence="1">
    <location>
        <begin position="309"/>
        <end position="330"/>
    </location>
</feature>
<evidence type="ECO:0000313" key="2">
    <source>
        <dbReference type="EMBL" id="GBG87472.1"/>
    </source>
</evidence>
<name>A0A388LZ10_CHABU</name>